<sequence length="74" mass="8666">MEAQELKELIQQSVRETIHEVLREERLALCLALIPRVSEKEMQEIRGQFGSPSDYDKSEFVNMTDWVRNGTDLQ</sequence>
<dbReference type="STRING" id="1920490.GCA_001895925_03512"/>
<dbReference type="EMBL" id="PVWG01000004">
    <property type="protein sequence ID" value="PSB20895.1"/>
    <property type="molecule type" value="Genomic_DNA"/>
</dbReference>
<protein>
    <submittedName>
        <fullName evidence="1">Uncharacterized protein</fullName>
    </submittedName>
</protein>
<reference evidence="1 2" key="1">
    <citation type="submission" date="2018-02" db="EMBL/GenBank/DDBJ databases">
        <authorList>
            <person name="Cohen D.B."/>
            <person name="Kent A.D."/>
        </authorList>
    </citation>
    <scope>NUCLEOTIDE SEQUENCE [LARGE SCALE GENOMIC DNA]</scope>
    <source>
        <strain evidence="1 2">ULC007</strain>
    </source>
</reference>
<dbReference type="RefSeq" id="WP_073070614.1">
    <property type="nucleotide sequence ID" value="NZ_MPPI01000008.1"/>
</dbReference>
<name>A0A2T1DKA9_9CYAN</name>
<reference evidence="1 2" key="2">
    <citation type="submission" date="2018-03" db="EMBL/GenBank/DDBJ databases">
        <title>The ancient ancestry and fast evolution of plastids.</title>
        <authorList>
            <person name="Moore K.R."/>
            <person name="Magnabosco C."/>
            <person name="Momper L."/>
            <person name="Gold D.A."/>
            <person name="Bosak T."/>
            <person name="Fournier G.P."/>
        </authorList>
    </citation>
    <scope>NUCLEOTIDE SEQUENCE [LARGE SCALE GENOMIC DNA]</scope>
    <source>
        <strain evidence="1 2">ULC007</strain>
    </source>
</reference>
<organism evidence="1 2">
    <name type="scientific">Phormidesmis priestleyi ULC007</name>
    <dbReference type="NCBI Taxonomy" id="1920490"/>
    <lineage>
        <taxon>Bacteria</taxon>
        <taxon>Bacillati</taxon>
        <taxon>Cyanobacteriota</taxon>
        <taxon>Cyanophyceae</taxon>
        <taxon>Leptolyngbyales</taxon>
        <taxon>Leptolyngbyaceae</taxon>
        <taxon>Phormidesmis</taxon>
    </lineage>
</organism>
<keyword evidence="2" id="KW-1185">Reference proteome</keyword>
<evidence type="ECO:0000313" key="2">
    <source>
        <dbReference type="Proteomes" id="UP000238634"/>
    </source>
</evidence>
<dbReference type="Proteomes" id="UP000238634">
    <property type="component" value="Unassembled WGS sequence"/>
</dbReference>
<dbReference type="OrthoDB" id="574426at2"/>
<proteinExistence type="predicted"/>
<dbReference type="AlphaFoldDB" id="A0A2T1DKA9"/>
<evidence type="ECO:0000313" key="1">
    <source>
        <dbReference type="EMBL" id="PSB20895.1"/>
    </source>
</evidence>
<comment type="caution">
    <text evidence="1">The sequence shown here is derived from an EMBL/GenBank/DDBJ whole genome shotgun (WGS) entry which is preliminary data.</text>
</comment>
<gene>
    <name evidence="1" type="ORF">C7B65_05665</name>
</gene>
<accession>A0A2T1DKA9</accession>